<accession>A0A3S5CK90</accession>
<comment type="caution">
    <text evidence="1">The sequence shown here is derived from an EMBL/GenBank/DDBJ whole genome shotgun (WGS) entry which is preliminary data.</text>
</comment>
<gene>
    <name evidence="1" type="ORF">PXEA_LOCUS21594</name>
</gene>
<evidence type="ECO:0000313" key="2">
    <source>
        <dbReference type="Proteomes" id="UP000784294"/>
    </source>
</evidence>
<sequence length="42" mass="4637">MPLRLLLFPLHILPSRLVHLHLSMKVSLAHAIAATGGDRLNI</sequence>
<dbReference type="Proteomes" id="UP000784294">
    <property type="component" value="Unassembled WGS sequence"/>
</dbReference>
<dbReference type="EMBL" id="CAAALY010092719">
    <property type="protein sequence ID" value="VEL28154.1"/>
    <property type="molecule type" value="Genomic_DNA"/>
</dbReference>
<dbReference type="AlphaFoldDB" id="A0A3S5CK90"/>
<keyword evidence="2" id="KW-1185">Reference proteome</keyword>
<organism evidence="1 2">
    <name type="scientific">Protopolystoma xenopodis</name>
    <dbReference type="NCBI Taxonomy" id="117903"/>
    <lineage>
        <taxon>Eukaryota</taxon>
        <taxon>Metazoa</taxon>
        <taxon>Spiralia</taxon>
        <taxon>Lophotrochozoa</taxon>
        <taxon>Platyhelminthes</taxon>
        <taxon>Monogenea</taxon>
        <taxon>Polyopisthocotylea</taxon>
        <taxon>Polystomatidea</taxon>
        <taxon>Polystomatidae</taxon>
        <taxon>Protopolystoma</taxon>
    </lineage>
</organism>
<evidence type="ECO:0000313" key="1">
    <source>
        <dbReference type="EMBL" id="VEL28154.1"/>
    </source>
</evidence>
<protein>
    <submittedName>
        <fullName evidence="1">Uncharacterized protein</fullName>
    </submittedName>
</protein>
<reference evidence="1" key="1">
    <citation type="submission" date="2018-11" db="EMBL/GenBank/DDBJ databases">
        <authorList>
            <consortium name="Pathogen Informatics"/>
        </authorList>
    </citation>
    <scope>NUCLEOTIDE SEQUENCE</scope>
</reference>
<proteinExistence type="predicted"/>
<name>A0A3S5CK90_9PLAT</name>